<dbReference type="Gene3D" id="3.40.1160.10">
    <property type="entry name" value="Acetylglutamate kinase-like"/>
    <property type="match status" value="1"/>
</dbReference>
<dbReference type="InterPro" id="IPR018042">
    <property type="entry name" value="Aspartate_kinase_CS"/>
</dbReference>
<accession>A0A3M8C2H5</accession>
<dbReference type="Pfam" id="PF00696">
    <property type="entry name" value="AA_kinase"/>
    <property type="match status" value="1"/>
</dbReference>
<keyword evidence="4" id="KW-0547">Nucleotide-binding</keyword>
<evidence type="ECO:0000256" key="4">
    <source>
        <dbReference type="ARBA" id="ARBA00022741"/>
    </source>
</evidence>
<evidence type="ECO:0000256" key="7">
    <source>
        <dbReference type="ARBA" id="ARBA00047872"/>
    </source>
</evidence>
<dbReference type="EMBL" id="RHHR01000036">
    <property type="protein sequence ID" value="RNB69888.1"/>
    <property type="molecule type" value="Genomic_DNA"/>
</dbReference>
<keyword evidence="6" id="KW-0067">ATP-binding</keyword>
<dbReference type="SUPFAM" id="SSF53633">
    <property type="entry name" value="Carbamate kinase-like"/>
    <property type="match status" value="1"/>
</dbReference>
<evidence type="ECO:0000313" key="10">
    <source>
        <dbReference type="Proteomes" id="UP000282028"/>
    </source>
</evidence>
<reference evidence="9 10" key="1">
    <citation type="submission" date="2018-10" db="EMBL/GenBank/DDBJ databases">
        <title>Phylogenomics of Brevibacillus.</title>
        <authorList>
            <person name="Dunlap C."/>
        </authorList>
    </citation>
    <scope>NUCLEOTIDE SEQUENCE [LARGE SCALE GENOMIC DNA]</scope>
    <source>
        <strain evidence="9 10">JCM 12215</strain>
    </source>
</reference>
<comment type="caution">
    <text evidence="9">The sequence shown here is derived from an EMBL/GenBank/DDBJ whole genome shotgun (WGS) entry which is preliminary data.</text>
</comment>
<dbReference type="GO" id="GO:0005829">
    <property type="term" value="C:cytosol"/>
    <property type="evidence" value="ECO:0007669"/>
    <property type="project" value="TreeGrafter"/>
</dbReference>
<evidence type="ECO:0000313" key="9">
    <source>
        <dbReference type="EMBL" id="RNB69888.1"/>
    </source>
</evidence>
<dbReference type="GO" id="GO:0009090">
    <property type="term" value="P:homoserine biosynthetic process"/>
    <property type="evidence" value="ECO:0007669"/>
    <property type="project" value="TreeGrafter"/>
</dbReference>
<keyword evidence="10" id="KW-1185">Reference proteome</keyword>
<dbReference type="EC" id="2.7.2.4" evidence="2"/>
<keyword evidence="5" id="KW-0418">Kinase</keyword>
<dbReference type="Proteomes" id="UP000282028">
    <property type="component" value="Unassembled WGS sequence"/>
</dbReference>
<dbReference type="InterPro" id="IPR001048">
    <property type="entry name" value="Asp/Glu/Uridylate_kinase"/>
</dbReference>
<dbReference type="PANTHER" id="PTHR21499:SF3">
    <property type="entry name" value="ASPARTOKINASE"/>
    <property type="match status" value="1"/>
</dbReference>
<dbReference type="GO" id="GO:0004072">
    <property type="term" value="F:aspartate kinase activity"/>
    <property type="evidence" value="ECO:0007669"/>
    <property type="project" value="UniProtKB-EC"/>
</dbReference>
<dbReference type="PROSITE" id="PS00324">
    <property type="entry name" value="ASPARTOKINASE"/>
    <property type="match status" value="1"/>
</dbReference>
<comment type="catalytic activity">
    <reaction evidence="7">
        <text>L-aspartate + ATP = 4-phospho-L-aspartate + ADP</text>
        <dbReference type="Rhea" id="RHEA:23776"/>
        <dbReference type="ChEBI" id="CHEBI:29991"/>
        <dbReference type="ChEBI" id="CHEBI:30616"/>
        <dbReference type="ChEBI" id="CHEBI:57535"/>
        <dbReference type="ChEBI" id="CHEBI:456216"/>
        <dbReference type="EC" id="2.7.2.4"/>
    </reaction>
</comment>
<protein>
    <recommendedName>
        <fullName evidence="2">aspartate kinase</fullName>
        <ecNumber evidence="2">2.7.2.4</ecNumber>
    </recommendedName>
</protein>
<evidence type="ECO:0000256" key="2">
    <source>
        <dbReference type="ARBA" id="ARBA00013059"/>
    </source>
</evidence>
<dbReference type="OrthoDB" id="9799110at2"/>
<feature type="domain" description="Aspartate/glutamate/uridylate kinase" evidence="8">
    <location>
        <begin position="3"/>
        <end position="136"/>
    </location>
</feature>
<evidence type="ECO:0000256" key="3">
    <source>
        <dbReference type="ARBA" id="ARBA00022679"/>
    </source>
</evidence>
<dbReference type="GO" id="GO:0009089">
    <property type="term" value="P:lysine biosynthetic process via diaminopimelate"/>
    <property type="evidence" value="ECO:0007669"/>
    <property type="project" value="TreeGrafter"/>
</dbReference>
<evidence type="ECO:0000256" key="1">
    <source>
        <dbReference type="ARBA" id="ARBA00010122"/>
    </source>
</evidence>
<organism evidence="9 10">
    <name type="scientific">Brevibacillus invocatus</name>
    <dbReference type="NCBI Taxonomy" id="173959"/>
    <lineage>
        <taxon>Bacteria</taxon>
        <taxon>Bacillati</taxon>
        <taxon>Bacillota</taxon>
        <taxon>Bacilli</taxon>
        <taxon>Bacillales</taxon>
        <taxon>Paenibacillaceae</taxon>
        <taxon>Brevibacillus</taxon>
    </lineage>
</organism>
<dbReference type="InterPro" id="IPR036393">
    <property type="entry name" value="AceGlu_kinase-like_sf"/>
</dbReference>
<evidence type="ECO:0000256" key="5">
    <source>
        <dbReference type="ARBA" id="ARBA00022777"/>
    </source>
</evidence>
<keyword evidence="3" id="KW-0808">Transferase</keyword>
<comment type="similarity">
    <text evidence="1">Belongs to the aspartokinase family.</text>
</comment>
<dbReference type="PANTHER" id="PTHR21499">
    <property type="entry name" value="ASPARTATE KINASE"/>
    <property type="match status" value="1"/>
</dbReference>
<dbReference type="RefSeq" id="WP_122910359.1">
    <property type="nucleotide sequence ID" value="NZ_CBCSBE010000013.1"/>
</dbReference>
<sequence length="148" mass="16084">MALVVQKYGGTSVASVDRIRKVAARILLTEEKHQHMVVVLSAMGNTTDTLKKMAAQLDEEPTGREWDMLASTGEQVSIALLAMALRQKGCDAISLTGWQAGIRTESTHSDARIEHIDPMPIRKHLDEGKVVVVAGHAPCVSRCRGLTL</sequence>
<dbReference type="GO" id="GO:0005524">
    <property type="term" value="F:ATP binding"/>
    <property type="evidence" value="ECO:0007669"/>
    <property type="project" value="UniProtKB-KW"/>
</dbReference>
<name>A0A3M8C2H5_9BACL</name>
<evidence type="ECO:0000256" key="6">
    <source>
        <dbReference type="ARBA" id="ARBA00022840"/>
    </source>
</evidence>
<proteinExistence type="inferred from homology"/>
<gene>
    <name evidence="9" type="ORF">EDM52_18110</name>
</gene>
<evidence type="ECO:0000259" key="8">
    <source>
        <dbReference type="Pfam" id="PF00696"/>
    </source>
</evidence>
<dbReference type="AlphaFoldDB" id="A0A3M8C2H5"/>